<keyword evidence="5 8" id="KW-0378">Hydrolase</keyword>
<reference evidence="8 9" key="1">
    <citation type="submission" date="2020-01" db="EMBL/GenBank/DDBJ databases">
        <title>Insect and environment-associated Actinomycetes.</title>
        <authorList>
            <person name="Currrie C."/>
            <person name="Chevrette M."/>
            <person name="Carlson C."/>
            <person name="Stubbendieck R."/>
            <person name="Wendt-Pienkowski E."/>
        </authorList>
    </citation>
    <scope>NUCLEOTIDE SEQUENCE [LARGE SCALE GENOMIC DNA]</scope>
    <source>
        <strain evidence="8 9">SID11342</strain>
    </source>
</reference>
<protein>
    <recommendedName>
        <fullName evidence="7">D,D-heptose 1,7-bisphosphate phosphatase</fullName>
    </recommendedName>
</protein>
<dbReference type="Gene3D" id="3.40.50.1000">
    <property type="entry name" value="HAD superfamily/HAD-like"/>
    <property type="match status" value="1"/>
</dbReference>
<evidence type="ECO:0000256" key="2">
    <source>
        <dbReference type="ARBA" id="ARBA00005628"/>
    </source>
</evidence>
<dbReference type="SUPFAM" id="SSF56784">
    <property type="entry name" value="HAD-like"/>
    <property type="match status" value="1"/>
</dbReference>
<evidence type="ECO:0000256" key="4">
    <source>
        <dbReference type="ARBA" id="ARBA00022723"/>
    </source>
</evidence>
<dbReference type="NCBIfam" id="TIGR01656">
    <property type="entry name" value="Histidinol-ppas"/>
    <property type="match status" value="1"/>
</dbReference>
<dbReference type="PANTHER" id="PTHR42891:SF1">
    <property type="entry name" value="D-GLYCERO-BETA-D-MANNO-HEPTOSE-1,7-BISPHOSPHATE 7-PHOSPHATASE"/>
    <property type="match status" value="1"/>
</dbReference>
<dbReference type="InterPro" id="IPR023214">
    <property type="entry name" value="HAD_sf"/>
</dbReference>
<comment type="caution">
    <text evidence="8">The sequence shown here is derived from an EMBL/GenBank/DDBJ whole genome shotgun (WGS) entry which is preliminary data.</text>
</comment>
<evidence type="ECO:0000313" key="8">
    <source>
        <dbReference type="EMBL" id="NEA17837.1"/>
    </source>
</evidence>
<proteinExistence type="inferred from homology"/>
<evidence type="ECO:0000256" key="3">
    <source>
        <dbReference type="ARBA" id="ARBA00022490"/>
    </source>
</evidence>
<keyword evidence="4" id="KW-0479">Metal-binding</keyword>
<dbReference type="GO" id="GO:0046872">
    <property type="term" value="F:metal ion binding"/>
    <property type="evidence" value="ECO:0007669"/>
    <property type="project" value="UniProtKB-KW"/>
</dbReference>
<dbReference type="EMBL" id="JAAGLQ010000441">
    <property type="protein sequence ID" value="NEA17837.1"/>
    <property type="molecule type" value="Genomic_DNA"/>
</dbReference>
<sequence length="189" mass="20147">MNHVDQAPRQVSAVLFDRDGTLVEDVPYNGDPEKVRLLPGAREAADLLRAEGVPTGVVSNQSGIGRGLLTEHDVLRVNRRADELLGALGTWVFCPHGPEVRCACRKPRPGLVVEAARRLGVRPDACVVIGDIGADVHAAHAAGARGVLVPNAVTSRSEIEEAPWTAPDILTAVRTVLELRAGEQPEGLR</sequence>
<dbReference type="GO" id="GO:0005975">
    <property type="term" value="P:carbohydrate metabolic process"/>
    <property type="evidence" value="ECO:0007669"/>
    <property type="project" value="InterPro"/>
</dbReference>
<keyword evidence="3" id="KW-0963">Cytoplasm</keyword>
<dbReference type="InterPro" id="IPR006543">
    <property type="entry name" value="Histidinol-phos"/>
</dbReference>
<dbReference type="GO" id="GO:0005737">
    <property type="term" value="C:cytoplasm"/>
    <property type="evidence" value="ECO:0007669"/>
    <property type="project" value="UniProtKB-SubCell"/>
</dbReference>
<keyword evidence="6" id="KW-0119">Carbohydrate metabolism</keyword>
<dbReference type="PANTHER" id="PTHR42891">
    <property type="entry name" value="D-GLYCERO-BETA-D-MANNO-HEPTOSE-1,7-BISPHOSPHATE 7-PHOSPHATASE"/>
    <property type="match status" value="1"/>
</dbReference>
<dbReference type="InterPro" id="IPR006549">
    <property type="entry name" value="HAD-SF_hydro_IIIA"/>
</dbReference>
<comment type="subcellular location">
    <subcellularLocation>
        <location evidence="1">Cytoplasm</location>
    </subcellularLocation>
</comment>
<accession>A0A6N9U2F5</accession>
<dbReference type="Pfam" id="PF13242">
    <property type="entry name" value="Hydrolase_like"/>
    <property type="match status" value="1"/>
</dbReference>
<evidence type="ECO:0000256" key="1">
    <source>
        <dbReference type="ARBA" id="ARBA00004496"/>
    </source>
</evidence>
<evidence type="ECO:0000256" key="6">
    <source>
        <dbReference type="ARBA" id="ARBA00023277"/>
    </source>
</evidence>
<dbReference type="InterPro" id="IPR004446">
    <property type="entry name" value="Heptose_bisP_phosphatase"/>
</dbReference>
<dbReference type="NCBIfam" id="TIGR01662">
    <property type="entry name" value="HAD-SF-IIIA"/>
    <property type="match status" value="1"/>
</dbReference>
<name>A0A6N9U2F5_STRHA</name>
<evidence type="ECO:0000256" key="7">
    <source>
        <dbReference type="ARBA" id="ARBA00031828"/>
    </source>
</evidence>
<gene>
    <name evidence="8" type="ORF">G3I29_20465</name>
</gene>
<comment type="similarity">
    <text evidence="2">Belongs to the GmhB family.</text>
</comment>
<dbReference type="RefSeq" id="WP_164346624.1">
    <property type="nucleotide sequence ID" value="NZ_JAAGLQ010000441.1"/>
</dbReference>
<dbReference type="InterPro" id="IPR036412">
    <property type="entry name" value="HAD-like_sf"/>
</dbReference>
<dbReference type="AlphaFoldDB" id="A0A6N9U2F5"/>
<evidence type="ECO:0000256" key="5">
    <source>
        <dbReference type="ARBA" id="ARBA00022801"/>
    </source>
</evidence>
<dbReference type="Proteomes" id="UP000471293">
    <property type="component" value="Unassembled WGS sequence"/>
</dbReference>
<dbReference type="GO" id="GO:0016791">
    <property type="term" value="F:phosphatase activity"/>
    <property type="evidence" value="ECO:0007669"/>
    <property type="project" value="InterPro"/>
</dbReference>
<organism evidence="8 9">
    <name type="scientific">Streptomyces halstedii</name>
    <dbReference type="NCBI Taxonomy" id="1944"/>
    <lineage>
        <taxon>Bacteria</taxon>
        <taxon>Bacillati</taxon>
        <taxon>Actinomycetota</taxon>
        <taxon>Actinomycetes</taxon>
        <taxon>Kitasatosporales</taxon>
        <taxon>Streptomycetaceae</taxon>
        <taxon>Streptomyces</taxon>
    </lineage>
</organism>
<evidence type="ECO:0000313" key="9">
    <source>
        <dbReference type="Proteomes" id="UP000471293"/>
    </source>
</evidence>